<dbReference type="InterPro" id="IPR010359">
    <property type="entry name" value="IrrE_HExxH"/>
</dbReference>
<accession>A0ABU9XBK7</accession>
<evidence type="ECO:0000259" key="1">
    <source>
        <dbReference type="Pfam" id="PF06114"/>
    </source>
</evidence>
<dbReference type="RefSeq" id="WP_345823121.1">
    <property type="nucleotide sequence ID" value="NZ_JBDIML010000001.1"/>
</dbReference>
<comment type="caution">
    <text evidence="2">The sequence shown here is derived from an EMBL/GenBank/DDBJ whole genome shotgun (WGS) entry which is preliminary data.</text>
</comment>
<name>A0ABU9XBK7_9BACI</name>
<protein>
    <submittedName>
        <fullName evidence="2">ImmA/IrrE family metallo-endopeptidase</fullName>
    </submittedName>
</protein>
<keyword evidence="3" id="KW-1185">Reference proteome</keyword>
<organism evidence="2 3">
    <name type="scientific">Ornithinibacillus xuwenensis</name>
    <dbReference type="NCBI Taxonomy" id="3144668"/>
    <lineage>
        <taxon>Bacteria</taxon>
        <taxon>Bacillati</taxon>
        <taxon>Bacillota</taxon>
        <taxon>Bacilli</taxon>
        <taxon>Bacillales</taxon>
        <taxon>Bacillaceae</taxon>
        <taxon>Ornithinibacillus</taxon>
    </lineage>
</organism>
<proteinExistence type="predicted"/>
<dbReference type="EMBL" id="JBDIML010000001">
    <property type="protein sequence ID" value="MEN2765645.1"/>
    <property type="molecule type" value="Genomic_DNA"/>
</dbReference>
<gene>
    <name evidence="2" type="ORF">ABC228_00455</name>
</gene>
<feature type="domain" description="IrrE N-terminal-like" evidence="1">
    <location>
        <begin position="48"/>
        <end position="144"/>
    </location>
</feature>
<dbReference type="Pfam" id="PF06114">
    <property type="entry name" value="Peptidase_M78"/>
    <property type="match status" value="1"/>
</dbReference>
<sequence length="167" mass="20160">MGYLASALEDWITKKYERNKILVAGEINLQQIARTERIFIHRKPMPARYDIHGRYQAITLDSRSTIEEQREQFFHELCHILRHVGHQSMMPEAFRQLQEWDANRFTMYAALPYFMIKKYDYNNPRLIEDLAEDFNVSEELCIKRMDHIKRNIMANSLLVRNYQEVYN</sequence>
<evidence type="ECO:0000313" key="3">
    <source>
        <dbReference type="Proteomes" id="UP001444625"/>
    </source>
</evidence>
<reference evidence="2 3" key="1">
    <citation type="submission" date="2024-05" db="EMBL/GenBank/DDBJ databases">
        <authorList>
            <person name="Haq I."/>
            <person name="Ullah Z."/>
            <person name="Ahmad R."/>
            <person name="Li M."/>
            <person name="Tong Y."/>
        </authorList>
    </citation>
    <scope>NUCLEOTIDE SEQUENCE [LARGE SCALE GENOMIC DNA]</scope>
    <source>
        <strain evidence="2 3">16A2E</strain>
    </source>
</reference>
<evidence type="ECO:0000313" key="2">
    <source>
        <dbReference type="EMBL" id="MEN2765645.1"/>
    </source>
</evidence>
<dbReference type="Proteomes" id="UP001444625">
    <property type="component" value="Unassembled WGS sequence"/>
</dbReference>